<dbReference type="Proteomes" id="UP000253628">
    <property type="component" value="Unassembled WGS sequence"/>
</dbReference>
<reference evidence="2 3" key="1">
    <citation type="submission" date="2018-06" db="EMBL/GenBank/DDBJ databases">
        <title>Genomic Encyclopedia of Type Strains, Phase IV (KMG-IV): sequencing the most valuable type-strain genomes for metagenomic binning, comparative biology and taxonomic classification.</title>
        <authorList>
            <person name="Goeker M."/>
        </authorList>
    </citation>
    <scope>NUCLEOTIDE SEQUENCE [LARGE SCALE GENOMIC DNA]</scope>
    <source>
        <strain evidence="2 3">DSM 25520</strain>
    </source>
</reference>
<gene>
    <name evidence="2" type="ORF">DFR37_11437</name>
</gene>
<protein>
    <submittedName>
        <fullName evidence="2">TRAP-type C4-dicarboxylate transport system substrate-binding protein</fullName>
    </submittedName>
</protein>
<dbReference type="RefSeq" id="WP_113934773.1">
    <property type="nucleotide sequence ID" value="NZ_JACCEU010000002.1"/>
</dbReference>
<evidence type="ECO:0000256" key="1">
    <source>
        <dbReference type="ARBA" id="ARBA00022729"/>
    </source>
</evidence>
<dbReference type="EMBL" id="QNRQ01000014">
    <property type="protein sequence ID" value="RBP35982.1"/>
    <property type="molecule type" value="Genomic_DNA"/>
</dbReference>
<dbReference type="Pfam" id="PF03480">
    <property type="entry name" value="DctP"/>
    <property type="match status" value="1"/>
</dbReference>
<proteinExistence type="predicted"/>
<evidence type="ECO:0000313" key="3">
    <source>
        <dbReference type="Proteomes" id="UP000253628"/>
    </source>
</evidence>
<keyword evidence="3" id="KW-1185">Reference proteome</keyword>
<dbReference type="Gene3D" id="3.40.190.170">
    <property type="entry name" value="Bacterial extracellular solute-binding protein, family 7"/>
    <property type="match status" value="1"/>
</dbReference>
<dbReference type="NCBIfam" id="NF037995">
    <property type="entry name" value="TRAP_S1"/>
    <property type="match status" value="1"/>
</dbReference>
<organism evidence="2 3">
    <name type="scientific">Eoetvoesiella caeni</name>
    <dbReference type="NCBI Taxonomy" id="645616"/>
    <lineage>
        <taxon>Bacteria</taxon>
        <taxon>Pseudomonadati</taxon>
        <taxon>Pseudomonadota</taxon>
        <taxon>Betaproteobacteria</taxon>
        <taxon>Burkholderiales</taxon>
        <taxon>Alcaligenaceae</taxon>
        <taxon>Eoetvoesiella</taxon>
    </lineage>
</organism>
<dbReference type="GO" id="GO:0055085">
    <property type="term" value="P:transmembrane transport"/>
    <property type="evidence" value="ECO:0007669"/>
    <property type="project" value="InterPro"/>
</dbReference>
<keyword evidence="1" id="KW-0732">Signal</keyword>
<dbReference type="InterPro" id="IPR038404">
    <property type="entry name" value="TRAP_DctP_sf"/>
</dbReference>
<dbReference type="OrthoDB" id="9177965at2"/>
<dbReference type="AlphaFoldDB" id="A0A366H261"/>
<evidence type="ECO:0000313" key="2">
    <source>
        <dbReference type="EMBL" id="RBP35982.1"/>
    </source>
</evidence>
<dbReference type="PANTHER" id="PTHR33376">
    <property type="match status" value="1"/>
</dbReference>
<sequence length="341" mass="37385">MKLLGIGKYVAGLILAAPVFGVQAQTVLQLNNWLPPSHFVITDVIKPWADDIAAATEGRVRIQVTTSSLGPPARQFDLARQGVADITWSTQGYTPGRFPSSESVELPFLSNTAEALSVAYWRTHNAFFGKLNEYAGVKLLSLHVQPPGELFTKDKVINSLDDLKNLKIRVVGPITSDLMKQGGGVAVAAPVSQIFELVSSGVVDGSFLTTDSIPQMKMTDYLHHRTTVDGGFYNASFFLVMNQKSWDRLSSQDQQAITALSGEAFAKRMGKVWDEKRAYGIKQFEEHGGQHIQIQGAALEKLKAKMEGARTKWIATMAERGVDGEAALKMVREEVGRYKAN</sequence>
<dbReference type="InterPro" id="IPR018389">
    <property type="entry name" value="DctP_fam"/>
</dbReference>
<accession>A0A366H261</accession>
<name>A0A366H261_9BURK</name>
<comment type="caution">
    <text evidence="2">The sequence shown here is derived from an EMBL/GenBank/DDBJ whole genome shotgun (WGS) entry which is preliminary data.</text>
</comment>
<dbReference type="CDD" id="cd13665">
    <property type="entry name" value="PBP2_TRAP_Dctp3_4"/>
    <property type="match status" value="1"/>
</dbReference>
<dbReference type="PANTHER" id="PTHR33376:SF15">
    <property type="entry name" value="BLL6794 PROTEIN"/>
    <property type="match status" value="1"/>
</dbReference>